<dbReference type="RefSeq" id="WP_382393154.1">
    <property type="nucleotide sequence ID" value="NZ_JBHUNA010000018.1"/>
</dbReference>
<dbReference type="Proteomes" id="UP001597502">
    <property type="component" value="Unassembled WGS sequence"/>
</dbReference>
<feature type="transmembrane region" description="Helical" evidence="1">
    <location>
        <begin position="6"/>
        <end position="23"/>
    </location>
</feature>
<reference evidence="3" key="1">
    <citation type="journal article" date="2019" name="Int. J. Syst. Evol. Microbiol.">
        <title>The Global Catalogue of Microorganisms (GCM) 10K type strain sequencing project: providing services to taxonomists for standard genome sequencing and annotation.</title>
        <authorList>
            <consortium name="The Broad Institute Genomics Platform"/>
            <consortium name="The Broad Institute Genome Sequencing Center for Infectious Disease"/>
            <person name="Wu L."/>
            <person name="Ma J."/>
        </authorList>
    </citation>
    <scope>NUCLEOTIDE SEQUENCE [LARGE SCALE GENOMIC DNA]</scope>
    <source>
        <strain evidence="3">TISTR 1535</strain>
    </source>
</reference>
<comment type="caution">
    <text evidence="2">The sequence shown here is derived from an EMBL/GenBank/DDBJ whole genome shotgun (WGS) entry which is preliminary data.</text>
</comment>
<proteinExistence type="predicted"/>
<dbReference type="EMBL" id="JBHUNA010000018">
    <property type="protein sequence ID" value="MFD2761055.1"/>
    <property type="molecule type" value="Genomic_DNA"/>
</dbReference>
<name>A0ABW5V5U8_9BACI</name>
<keyword evidence="3" id="KW-1185">Reference proteome</keyword>
<accession>A0ABW5V5U8</accession>
<keyword evidence="1" id="KW-0472">Membrane</keyword>
<evidence type="ECO:0000313" key="3">
    <source>
        <dbReference type="Proteomes" id="UP001597502"/>
    </source>
</evidence>
<evidence type="ECO:0000256" key="1">
    <source>
        <dbReference type="SAM" id="Phobius"/>
    </source>
</evidence>
<protein>
    <submittedName>
        <fullName evidence="2">Uncharacterized protein</fullName>
    </submittedName>
</protein>
<sequence length="53" mass="5832">MSELFWSAIIMVISGGIGEFFAGKITDKRKRSNTRTGLWAVIGIGFVIAWLVS</sequence>
<keyword evidence="1" id="KW-1133">Transmembrane helix</keyword>
<evidence type="ECO:0000313" key="2">
    <source>
        <dbReference type="EMBL" id="MFD2761055.1"/>
    </source>
</evidence>
<organism evidence="2 3">
    <name type="scientific">Lentibacillus juripiscarius</name>
    <dbReference type="NCBI Taxonomy" id="257446"/>
    <lineage>
        <taxon>Bacteria</taxon>
        <taxon>Bacillati</taxon>
        <taxon>Bacillota</taxon>
        <taxon>Bacilli</taxon>
        <taxon>Bacillales</taxon>
        <taxon>Bacillaceae</taxon>
        <taxon>Lentibacillus</taxon>
    </lineage>
</organism>
<keyword evidence="1" id="KW-0812">Transmembrane</keyword>
<feature type="transmembrane region" description="Helical" evidence="1">
    <location>
        <begin position="35"/>
        <end position="52"/>
    </location>
</feature>
<gene>
    <name evidence="2" type="ORF">ACFSUO_08740</name>
</gene>